<dbReference type="Proteomes" id="UP000752012">
    <property type="component" value="Unassembled WGS sequence"/>
</dbReference>
<evidence type="ECO:0000313" key="1">
    <source>
        <dbReference type="EMBL" id="NJP38979.1"/>
    </source>
</evidence>
<protein>
    <submittedName>
        <fullName evidence="1">Uncharacterized protein</fullName>
    </submittedName>
</protein>
<keyword evidence="2" id="KW-1185">Reference proteome</keyword>
<name>A0A969TY97_9BACI</name>
<dbReference type="RefSeq" id="WP_168008970.1">
    <property type="nucleotide sequence ID" value="NZ_JAATHJ010000035.1"/>
</dbReference>
<comment type="caution">
    <text evidence="1">The sequence shown here is derived from an EMBL/GenBank/DDBJ whole genome shotgun (WGS) entry which is preliminary data.</text>
</comment>
<accession>A0A969TY97</accession>
<sequence>MRNKRDNIVPLPGVSKKEWKKSKALTTIGAVLDHYADVLQYQDVVVGLADGNVRIKQKEEGQNYNILCHFNDVKIDATIDDFLYHEE</sequence>
<reference evidence="1 2" key="1">
    <citation type="submission" date="2020-03" db="EMBL/GenBank/DDBJ databases">
        <title>Assessment of the enzymatic potential of alkaline-tolerant lipase obtained from Bacillus luteus H11 (technogenic soil) for the bioremediation of saline soils contaminated with petroleum substances.</title>
        <authorList>
            <person name="Kalwasinska A."/>
        </authorList>
    </citation>
    <scope>NUCLEOTIDE SEQUENCE [LARGE SCALE GENOMIC DNA]</scope>
    <source>
        <strain evidence="1 2">H11</strain>
    </source>
</reference>
<dbReference type="EMBL" id="JAATHJ010000035">
    <property type="protein sequence ID" value="NJP38979.1"/>
    <property type="molecule type" value="Genomic_DNA"/>
</dbReference>
<dbReference type="AlphaFoldDB" id="A0A969TY97"/>
<gene>
    <name evidence="1" type="ORF">HCN83_15530</name>
</gene>
<proteinExistence type="predicted"/>
<organism evidence="1 2">
    <name type="scientific">Alkalicoccus luteus</name>
    <dbReference type="NCBI Taxonomy" id="1237094"/>
    <lineage>
        <taxon>Bacteria</taxon>
        <taxon>Bacillati</taxon>
        <taxon>Bacillota</taxon>
        <taxon>Bacilli</taxon>
        <taxon>Bacillales</taxon>
        <taxon>Bacillaceae</taxon>
        <taxon>Alkalicoccus</taxon>
    </lineage>
</organism>
<evidence type="ECO:0000313" key="2">
    <source>
        <dbReference type="Proteomes" id="UP000752012"/>
    </source>
</evidence>